<accession>A0A9P4NYP1</accession>
<dbReference type="AlphaFoldDB" id="A0A9P4NYP1"/>
<dbReference type="InterPro" id="IPR002925">
    <property type="entry name" value="Dienelactn_hydro"/>
</dbReference>
<keyword evidence="3" id="KW-1185">Reference proteome</keyword>
<dbReference type="PANTHER" id="PTHR17630">
    <property type="entry name" value="DIENELACTONE HYDROLASE"/>
    <property type="match status" value="1"/>
</dbReference>
<gene>
    <name evidence="2" type="ORF">EJ08DRAFT_606717</name>
</gene>
<dbReference type="SUPFAM" id="SSF53474">
    <property type="entry name" value="alpha/beta-Hydrolases"/>
    <property type="match status" value="1"/>
</dbReference>
<dbReference type="InterPro" id="IPR029058">
    <property type="entry name" value="AB_hydrolase_fold"/>
</dbReference>
<feature type="domain" description="Dienelactone hydrolase" evidence="1">
    <location>
        <begin position="32"/>
        <end position="250"/>
    </location>
</feature>
<protein>
    <submittedName>
        <fullName evidence="2">Alpha/beta-hydrolase</fullName>
    </submittedName>
</protein>
<sequence>MASSASMGACCIGGIKHEGESIGEYKDVGGIKSYISYPENKSTKNAVLYLPDAFGFELVNNRLLADDFARAGYLTIIPDIFANKPVPFELLDNGGMATFDIMAWVGSHPPEKVDKIIEASIKGIKEELGVENIGAVGYCFGGRYVLRFLKEGENGGIDAGFVAHPSVVQTSEMEELGGALSIAAPENDQQLTPAVRHAWEEILLKKSNPYQIVLYGDCEHGFAVRTDLKDRKKKFAKESAYVQAVRWFDEWVKK</sequence>
<dbReference type="GO" id="GO:0016787">
    <property type="term" value="F:hydrolase activity"/>
    <property type="evidence" value="ECO:0007669"/>
    <property type="project" value="InterPro"/>
</dbReference>
<organism evidence="2 3">
    <name type="scientific">Tothia fuscella</name>
    <dbReference type="NCBI Taxonomy" id="1048955"/>
    <lineage>
        <taxon>Eukaryota</taxon>
        <taxon>Fungi</taxon>
        <taxon>Dikarya</taxon>
        <taxon>Ascomycota</taxon>
        <taxon>Pezizomycotina</taxon>
        <taxon>Dothideomycetes</taxon>
        <taxon>Pleosporomycetidae</taxon>
        <taxon>Venturiales</taxon>
        <taxon>Cylindrosympodiaceae</taxon>
        <taxon>Tothia</taxon>
    </lineage>
</organism>
<comment type="caution">
    <text evidence="2">The sequence shown here is derived from an EMBL/GenBank/DDBJ whole genome shotgun (WGS) entry which is preliminary data.</text>
</comment>
<evidence type="ECO:0000313" key="3">
    <source>
        <dbReference type="Proteomes" id="UP000800235"/>
    </source>
</evidence>
<evidence type="ECO:0000259" key="1">
    <source>
        <dbReference type="Pfam" id="PF01738"/>
    </source>
</evidence>
<dbReference type="Gene3D" id="3.40.50.1820">
    <property type="entry name" value="alpha/beta hydrolase"/>
    <property type="match status" value="1"/>
</dbReference>
<dbReference type="OrthoDB" id="17560at2759"/>
<reference evidence="2" key="1">
    <citation type="journal article" date="2020" name="Stud. Mycol.">
        <title>101 Dothideomycetes genomes: a test case for predicting lifestyles and emergence of pathogens.</title>
        <authorList>
            <person name="Haridas S."/>
            <person name="Albert R."/>
            <person name="Binder M."/>
            <person name="Bloem J."/>
            <person name="Labutti K."/>
            <person name="Salamov A."/>
            <person name="Andreopoulos B."/>
            <person name="Baker S."/>
            <person name="Barry K."/>
            <person name="Bills G."/>
            <person name="Bluhm B."/>
            <person name="Cannon C."/>
            <person name="Castanera R."/>
            <person name="Culley D."/>
            <person name="Daum C."/>
            <person name="Ezra D."/>
            <person name="Gonzalez J."/>
            <person name="Henrissat B."/>
            <person name="Kuo A."/>
            <person name="Liang C."/>
            <person name="Lipzen A."/>
            <person name="Lutzoni F."/>
            <person name="Magnuson J."/>
            <person name="Mondo S."/>
            <person name="Nolan M."/>
            <person name="Ohm R."/>
            <person name="Pangilinan J."/>
            <person name="Park H.-J."/>
            <person name="Ramirez L."/>
            <person name="Alfaro M."/>
            <person name="Sun H."/>
            <person name="Tritt A."/>
            <person name="Yoshinaga Y."/>
            <person name="Zwiers L.-H."/>
            <person name="Turgeon B."/>
            <person name="Goodwin S."/>
            <person name="Spatafora J."/>
            <person name="Crous P."/>
            <person name="Grigoriev I."/>
        </authorList>
    </citation>
    <scope>NUCLEOTIDE SEQUENCE</scope>
    <source>
        <strain evidence="2">CBS 130266</strain>
    </source>
</reference>
<dbReference type="Proteomes" id="UP000800235">
    <property type="component" value="Unassembled WGS sequence"/>
</dbReference>
<dbReference type="PANTHER" id="PTHR17630:SF44">
    <property type="entry name" value="PROTEIN AIM2"/>
    <property type="match status" value="1"/>
</dbReference>
<evidence type="ECO:0000313" key="2">
    <source>
        <dbReference type="EMBL" id="KAF2434100.1"/>
    </source>
</evidence>
<proteinExistence type="predicted"/>
<dbReference type="Pfam" id="PF01738">
    <property type="entry name" value="DLH"/>
    <property type="match status" value="1"/>
</dbReference>
<dbReference type="EMBL" id="MU007018">
    <property type="protein sequence ID" value="KAF2434100.1"/>
    <property type="molecule type" value="Genomic_DNA"/>
</dbReference>
<name>A0A9P4NYP1_9PEZI</name>